<keyword evidence="2" id="KW-1185">Reference proteome</keyword>
<evidence type="ECO:0000313" key="1">
    <source>
        <dbReference type="EMBL" id="CAG7832809.1"/>
    </source>
</evidence>
<protein>
    <submittedName>
        <fullName evidence="1">Uncharacterized protein</fullName>
    </submittedName>
</protein>
<dbReference type="EMBL" id="CAJVCH010567060">
    <property type="protein sequence ID" value="CAG7832809.1"/>
    <property type="molecule type" value="Genomic_DNA"/>
</dbReference>
<sequence length="44" mass="4669">TKRSLTSFCSPAGSGHINTTRSAKISCLFSLVTTVDDGVEVRLL</sequence>
<name>A0A8J2LGU3_9HEXA</name>
<organism evidence="1 2">
    <name type="scientific">Allacma fusca</name>
    <dbReference type="NCBI Taxonomy" id="39272"/>
    <lineage>
        <taxon>Eukaryota</taxon>
        <taxon>Metazoa</taxon>
        <taxon>Ecdysozoa</taxon>
        <taxon>Arthropoda</taxon>
        <taxon>Hexapoda</taxon>
        <taxon>Collembola</taxon>
        <taxon>Symphypleona</taxon>
        <taxon>Sminthuridae</taxon>
        <taxon>Allacma</taxon>
    </lineage>
</organism>
<feature type="non-terminal residue" evidence="1">
    <location>
        <position position="1"/>
    </location>
</feature>
<dbReference type="Proteomes" id="UP000708208">
    <property type="component" value="Unassembled WGS sequence"/>
</dbReference>
<comment type="caution">
    <text evidence="1">The sequence shown here is derived from an EMBL/GenBank/DDBJ whole genome shotgun (WGS) entry which is preliminary data.</text>
</comment>
<evidence type="ECO:0000313" key="2">
    <source>
        <dbReference type="Proteomes" id="UP000708208"/>
    </source>
</evidence>
<dbReference type="AlphaFoldDB" id="A0A8J2LGU3"/>
<proteinExistence type="predicted"/>
<gene>
    <name evidence="1" type="ORF">AFUS01_LOCUS42475</name>
</gene>
<accession>A0A8J2LGU3</accession>
<reference evidence="1" key="1">
    <citation type="submission" date="2021-06" db="EMBL/GenBank/DDBJ databases">
        <authorList>
            <person name="Hodson N. C."/>
            <person name="Mongue J. A."/>
            <person name="Jaron S. K."/>
        </authorList>
    </citation>
    <scope>NUCLEOTIDE SEQUENCE</scope>
</reference>